<comment type="similarity">
    <text evidence="4">Belongs to the oxidoreductase MdaB family.</text>
</comment>
<dbReference type="Pfam" id="PF02525">
    <property type="entry name" value="Flavodoxin_2"/>
    <property type="match status" value="1"/>
</dbReference>
<accession>A0A377U089</accession>
<evidence type="ECO:0000259" key="5">
    <source>
        <dbReference type="Pfam" id="PF02525"/>
    </source>
</evidence>
<dbReference type="PANTHER" id="PTHR46305">
    <property type="match status" value="1"/>
</dbReference>
<evidence type="ECO:0000313" key="7">
    <source>
        <dbReference type="Proteomes" id="UP000254938"/>
    </source>
</evidence>
<evidence type="ECO:0000256" key="3">
    <source>
        <dbReference type="ARBA" id="ARBA00022827"/>
    </source>
</evidence>
<evidence type="ECO:0000256" key="1">
    <source>
        <dbReference type="ARBA" id="ARBA00001974"/>
    </source>
</evidence>
<sequence>MSNILIINGAKKFAHSNGQLNDTLTEVAESYLRDAGHDVKSVRAESEYDVKEEVQNFLWADVVIWQMAGLVDGRSVDGEKIYG</sequence>
<evidence type="ECO:0000313" key="6">
    <source>
        <dbReference type="EMBL" id="STS85252.1"/>
    </source>
</evidence>
<dbReference type="InterPro" id="IPR029039">
    <property type="entry name" value="Flavoprotein-like_sf"/>
</dbReference>
<dbReference type="Gene3D" id="3.40.50.360">
    <property type="match status" value="1"/>
</dbReference>
<dbReference type="InterPro" id="IPR052397">
    <property type="entry name" value="NADPH-QR_MdaB"/>
</dbReference>
<evidence type="ECO:0000256" key="4">
    <source>
        <dbReference type="ARBA" id="ARBA00037981"/>
    </source>
</evidence>
<feature type="domain" description="Flavodoxin-like fold" evidence="5">
    <location>
        <begin position="3"/>
        <end position="67"/>
    </location>
</feature>
<name>A0A377U089_KLEPN</name>
<keyword evidence="2" id="KW-0285">Flavoprotein</keyword>
<dbReference type="Proteomes" id="UP000254938">
    <property type="component" value="Unassembled WGS sequence"/>
</dbReference>
<organism evidence="6 7">
    <name type="scientific">Klebsiella pneumoniae</name>
    <dbReference type="NCBI Taxonomy" id="573"/>
    <lineage>
        <taxon>Bacteria</taxon>
        <taxon>Pseudomonadati</taxon>
        <taxon>Pseudomonadota</taxon>
        <taxon>Gammaproteobacteria</taxon>
        <taxon>Enterobacterales</taxon>
        <taxon>Enterobacteriaceae</taxon>
        <taxon>Klebsiella/Raoultella group</taxon>
        <taxon>Klebsiella</taxon>
        <taxon>Klebsiella pneumoniae complex</taxon>
    </lineage>
</organism>
<dbReference type="InterPro" id="IPR003680">
    <property type="entry name" value="Flavodoxin_fold"/>
</dbReference>
<keyword evidence="3" id="KW-0274">FAD</keyword>
<dbReference type="AlphaFoldDB" id="A0A377U089"/>
<dbReference type="EMBL" id="UGKQ01000007">
    <property type="protein sequence ID" value="STS85252.1"/>
    <property type="molecule type" value="Genomic_DNA"/>
</dbReference>
<proteinExistence type="inferred from homology"/>
<dbReference type="SUPFAM" id="SSF52218">
    <property type="entry name" value="Flavoproteins"/>
    <property type="match status" value="1"/>
</dbReference>
<reference evidence="6 7" key="1">
    <citation type="submission" date="2018-06" db="EMBL/GenBank/DDBJ databases">
        <authorList>
            <consortium name="Pathogen Informatics"/>
            <person name="Doyle S."/>
        </authorList>
    </citation>
    <scope>NUCLEOTIDE SEQUENCE [LARGE SCALE GENOMIC DNA]</scope>
    <source>
        <strain evidence="6 7">NCTC9140</strain>
    </source>
</reference>
<evidence type="ECO:0000256" key="2">
    <source>
        <dbReference type="ARBA" id="ARBA00022630"/>
    </source>
</evidence>
<gene>
    <name evidence="6" type="primary">mdaB_1</name>
    <name evidence="6" type="ORF">NCTC9140_07077</name>
</gene>
<dbReference type="PANTHER" id="PTHR46305:SF3">
    <property type="entry name" value="NADPH:QUINONE OXIDOREDUCTASE MDAB"/>
    <property type="match status" value="1"/>
</dbReference>
<protein>
    <submittedName>
        <fullName evidence="6">Modulator of drug activity B</fullName>
    </submittedName>
</protein>
<comment type="cofactor">
    <cofactor evidence="1">
        <name>FAD</name>
        <dbReference type="ChEBI" id="CHEBI:57692"/>
    </cofactor>
</comment>